<protein>
    <recommendedName>
        <fullName evidence="6">Phycobilisome protein</fullName>
    </recommendedName>
</protein>
<evidence type="ECO:0008006" key="6">
    <source>
        <dbReference type="Google" id="ProtNLM"/>
    </source>
</evidence>
<dbReference type="Pfam" id="PF00502">
    <property type="entry name" value="Phycobilisome"/>
    <property type="match status" value="1"/>
</dbReference>
<keyword evidence="3" id="KW-0089">Bile pigment</keyword>
<comment type="similarity">
    <text evidence="1">Belongs to the phycobiliprotein family.</text>
</comment>
<gene>
    <name evidence="4" type="ORF">PROH_00695</name>
</gene>
<dbReference type="RefSeq" id="WP_017713525.1">
    <property type="nucleotide sequence ID" value="NZ_KB235941.1"/>
</dbReference>
<dbReference type="eggNOG" id="ENOG50330TT">
    <property type="taxonomic scope" value="Bacteria"/>
</dbReference>
<dbReference type="SUPFAM" id="SSF46458">
    <property type="entry name" value="Globin-like"/>
    <property type="match status" value="1"/>
</dbReference>
<dbReference type="GO" id="GO:0030089">
    <property type="term" value="C:phycobilisome"/>
    <property type="evidence" value="ECO:0007669"/>
    <property type="project" value="InterPro"/>
</dbReference>
<dbReference type="InterPro" id="IPR038719">
    <property type="entry name" value="Phycobilisome_asu/bsu_sf"/>
</dbReference>
<evidence type="ECO:0000256" key="2">
    <source>
        <dbReference type="ARBA" id="ARBA00022991"/>
    </source>
</evidence>
<dbReference type="InterPro" id="IPR009050">
    <property type="entry name" value="Globin-like_sf"/>
</dbReference>
<evidence type="ECO:0000256" key="1">
    <source>
        <dbReference type="ARBA" id="ARBA00008182"/>
    </source>
</evidence>
<dbReference type="GO" id="GO:0015979">
    <property type="term" value="P:photosynthesis"/>
    <property type="evidence" value="ECO:0007669"/>
    <property type="project" value="InterPro"/>
</dbReference>
<name>A0A0M2PX34_PROHO</name>
<keyword evidence="5" id="KW-1185">Reference proteome</keyword>
<sequence length="153" mass="18078">MNSTLTRNLTAVDDRYLNDQELRSLEEYMQSHALRLKTYQLIQTHADEVVLKTLRKMTAVYAKMLQQHGQICKRDITDIMRYISLCILKHDEHAFYEEFVLWMDTMMKAFKRKDAAHAAYTHLRGVVEETFPADSARMINVYVDQLIEVMNRS</sequence>
<evidence type="ECO:0000313" key="4">
    <source>
        <dbReference type="EMBL" id="KKJ00991.1"/>
    </source>
</evidence>
<dbReference type="InterPro" id="IPR012128">
    <property type="entry name" value="Phycobilisome_asu/bsu"/>
</dbReference>
<organism evidence="4 5">
    <name type="scientific">Prochlorothrix hollandica PCC 9006 = CALU 1027</name>
    <dbReference type="NCBI Taxonomy" id="317619"/>
    <lineage>
        <taxon>Bacteria</taxon>
        <taxon>Bacillati</taxon>
        <taxon>Cyanobacteriota</taxon>
        <taxon>Cyanophyceae</taxon>
        <taxon>Prochlorotrichales</taxon>
        <taxon>Prochlorotrichaceae</taxon>
        <taxon>Prochlorothrix</taxon>
    </lineage>
</organism>
<evidence type="ECO:0000313" key="5">
    <source>
        <dbReference type="Proteomes" id="UP000034681"/>
    </source>
</evidence>
<keyword evidence="2" id="KW-0157">Chromophore</keyword>
<evidence type="ECO:0000256" key="3">
    <source>
        <dbReference type="ARBA" id="ARBA00023307"/>
    </source>
</evidence>
<dbReference type="STRING" id="317619.GCA_000332315_03296"/>
<reference evidence="4" key="1">
    <citation type="submission" date="2012-04" db="EMBL/GenBank/DDBJ databases">
        <authorList>
            <person name="Borisov I.G."/>
            <person name="Ivanikova N.V."/>
            <person name="Pinevich A.V."/>
        </authorList>
    </citation>
    <scope>NUCLEOTIDE SEQUENCE</scope>
    <source>
        <strain evidence="4">CALU 1027</strain>
    </source>
</reference>
<dbReference type="Gene3D" id="1.10.490.20">
    <property type="entry name" value="Phycocyanins"/>
    <property type="match status" value="1"/>
</dbReference>
<comment type="caution">
    <text evidence="4">The sequence shown here is derived from an EMBL/GenBank/DDBJ whole genome shotgun (WGS) entry which is preliminary data.</text>
</comment>
<dbReference type="AlphaFoldDB" id="A0A0M2PX34"/>
<dbReference type="Proteomes" id="UP000034681">
    <property type="component" value="Unassembled WGS sequence"/>
</dbReference>
<dbReference type="EMBL" id="AJTX02000002">
    <property type="protein sequence ID" value="KKJ00991.1"/>
    <property type="molecule type" value="Genomic_DNA"/>
</dbReference>
<proteinExistence type="inferred from homology"/>
<accession>A0A0M2PX34</accession>